<proteinExistence type="predicted"/>
<feature type="region of interest" description="Disordered" evidence="5">
    <location>
        <begin position="636"/>
        <end position="690"/>
    </location>
</feature>
<dbReference type="SUPFAM" id="SSF52540">
    <property type="entry name" value="P-loop containing nucleoside triphosphate hydrolases"/>
    <property type="match status" value="1"/>
</dbReference>
<feature type="compositionally biased region" description="Polar residues" evidence="5">
    <location>
        <begin position="640"/>
        <end position="651"/>
    </location>
</feature>
<dbReference type="GO" id="GO:0005524">
    <property type="term" value="F:ATP binding"/>
    <property type="evidence" value="ECO:0007669"/>
    <property type="project" value="UniProtKB-KW"/>
</dbReference>
<dbReference type="InterPro" id="IPR027417">
    <property type="entry name" value="P-loop_NTPase"/>
</dbReference>
<keyword evidence="3 8" id="KW-0347">Helicase</keyword>
<dbReference type="InterPro" id="IPR014001">
    <property type="entry name" value="Helicase_ATP-bd"/>
</dbReference>
<name>A0A7X9FPK7_9DELT</name>
<feature type="domain" description="Helicase C-terminal" evidence="7">
    <location>
        <begin position="219"/>
        <end position="376"/>
    </location>
</feature>
<dbReference type="CDD" id="cd18791">
    <property type="entry name" value="SF2_C_RHA"/>
    <property type="match status" value="1"/>
</dbReference>
<gene>
    <name evidence="8" type="ORF">GYA55_02420</name>
</gene>
<dbReference type="AlphaFoldDB" id="A0A7X9FPK7"/>
<dbReference type="PANTHER" id="PTHR18934:SF99">
    <property type="entry name" value="ATP-DEPENDENT RNA HELICASE DHX37-RELATED"/>
    <property type="match status" value="1"/>
</dbReference>
<dbReference type="EMBL" id="JAAZON010000098">
    <property type="protein sequence ID" value="NMC62003.1"/>
    <property type="molecule type" value="Genomic_DNA"/>
</dbReference>
<keyword evidence="1" id="KW-0547">Nucleotide-binding</keyword>
<evidence type="ECO:0000256" key="1">
    <source>
        <dbReference type="ARBA" id="ARBA00022741"/>
    </source>
</evidence>
<dbReference type="SMART" id="SM00490">
    <property type="entry name" value="HELICc"/>
    <property type="match status" value="1"/>
</dbReference>
<dbReference type="Gene3D" id="3.40.50.300">
    <property type="entry name" value="P-loop containing nucleotide triphosphate hydrolases"/>
    <property type="match status" value="2"/>
</dbReference>
<sequence>MSICFNPATIVTKFDRVETIASLLDFLPIEKKINEVLCSVRENDISIITGPTGCGKSTGVPLALCLSGYQVVCTEPRRLAASALCDRVSELLGIESGSLVGVRTATEKIYSETETKLTYCTDGYYLTSFLKKQKLPSDVLIIDEIHEWNKNVELILSLWKEQRLRGEPVPKLCIMSATLDRKRLCDSMPSEISVGEIEVEGRTHEISETWLPSGDLVTELRKWLWRGREVLVFLPGKSEIYQLKDELEHSDVNAEVIPLHRELSREEQHRCFHKYGRPKVILATNIAESSITPDVDVVISLGKKRQRNIWDGIEHLEITDCSQFNLTQQKGRCGRLKKGHFILMSDKAFDERVREDRAEIQRTRLELDVLRLLDYGLDVSSIPFVNVPPRHLVESAIHNLEVHGCIRKKGKRLQITHAGHECAFLPAQFELGLLIVEAQKRGIKDIAMLCAAVIEAGGMDLKLRNGYLNVGDWREICVNENRMDPLAHVKLFLEAHRIKKETKNYPEFRDAMIQKGLDPLAYSRALESLDMLSREVQFEIPEEVPNGDTKGLLRQSFIKAFKAHAYQALQDDTLLSVFDGHRERSNRSNVSFFGVANPIVFGYPLTIEGANGKSHEVVHMLVVASKKEVISIVPDIQLPDPSSQKKQNNQRPNKDGSLEGREPGTRRHREYNGSGHGYWNHNGRSGSAHR</sequence>
<feature type="domain" description="Helicase ATP-binding" evidence="6">
    <location>
        <begin position="37"/>
        <end position="197"/>
    </location>
</feature>
<dbReference type="GO" id="GO:0003723">
    <property type="term" value="F:RNA binding"/>
    <property type="evidence" value="ECO:0007669"/>
    <property type="project" value="TreeGrafter"/>
</dbReference>
<dbReference type="PROSITE" id="PS51192">
    <property type="entry name" value="HELICASE_ATP_BIND_1"/>
    <property type="match status" value="1"/>
</dbReference>
<evidence type="ECO:0000259" key="6">
    <source>
        <dbReference type="PROSITE" id="PS51192"/>
    </source>
</evidence>
<keyword evidence="4" id="KW-0067">ATP-binding</keyword>
<dbReference type="GO" id="GO:0004386">
    <property type="term" value="F:helicase activity"/>
    <property type="evidence" value="ECO:0007669"/>
    <property type="project" value="UniProtKB-KW"/>
</dbReference>
<dbReference type="Proteomes" id="UP000524246">
    <property type="component" value="Unassembled WGS sequence"/>
</dbReference>
<dbReference type="Pfam" id="PF00271">
    <property type="entry name" value="Helicase_C"/>
    <property type="match status" value="1"/>
</dbReference>
<dbReference type="PROSITE" id="PS51194">
    <property type="entry name" value="HELICASE_CTER"/>
    <property type="match status" value="1"/>
</dbReference>
<evidence type="ECO:0000256" key="5">
    <source>
        <dbReference type="SAM" id="MobiDB-lite"/>
    </source>
</evidence>
<evidence type="ECO:0000256" key="4">
    <source>
        <dbReference type="ARBA" id="ARBA00022840"/>
    </source>
</evidence>
<dbReference type="SMART" id="SM00487">
    <property type="entry name" value="DEXDc"/>
    <property type="match status" value="1"/>
</dbReference>
<protein>
    <submittedName>
        <fullName evidence="8">ATP-dependent RNA helicase</fullName>
    </submittedName>
</protein>
<organism evidence="8 9">
    <name type="scientific">SAR324 cluster bacterium</name>
    <dbReference type="NCBI Taxonomy" id="2024889"/>
    <lineage>
        <taxon>Bacteria</taxon>
        <taxon>Deltaproteobacteria</taxon>
        <taxon>SAR324 cluster</taxon>
    </lineage>
</organism>
<evidence type="ECO:0000256" key="3">
    <source>
        <dbReference type="ARBA" id="ARBA00022806"/>
    </source>
</evidence>
<dbReference type="InterPro" id="IPR011545">
    <property type="entry name" value="DEAD/DEAH_box_helicase_dom"/>
</dbReference>
<comment type="caution">
    <text evidence="8">The sequence shown here is derived from an EMBL/GenBank/DDBJ whole genome shotgun (WGS) entry which is preliminary data.</text>
</comment>
<evidence type="ECO:0000313" key="9">
    <source>
        <dbReference type="Proteomes" id="UP000524246"/>
    </source>
</evidence>
<dbReference type="PANTHER" id="PTHR18934">
    <property type="entry name" value="ATP-DEPENDENT RNA HELICASE"/>
    <property type="match status" value="1"/>
</dbReference>
<dbReference type="CDD" id="cd17917">
    <property type="entry name" value="DEXHc_RHA-like"/>
    <property type="match status" value="1"/>
</dbReference>
<dbReference type="GO" id="GO:0016787">
    <property type="term" value="F:hydrolase activity"/>
    <property type="evidence" value="ECO:0007669"/>
    <property type="project" value="UniProtKB-KW"/>
</dbReference>
<reference evidence="8 9" key="1">
    <citation type="journal article" date="2020" name="Biotechnol. Biofuels">
        <title>New insights from the biogas microbiome by comprehensive genome-resolved metagenomics of nearly 1600 species originating from multiple anaerobic digesters.</title>
        <authorList>
            <person name="Campanaro S."/>
            <person name="Treu L."/>
            <person name="Rodriguez-R L.M."/>
            <person name="Kovalovszki A."/>
            <person name="Ziels R.M."/>
            <person name="Maus I."/>
            <person name="Zhu X."/>
            <person name="Kougias P.G."/>
            <person name="Basile A."/>
            <person name="Luo G."/>
            <person name="Schluter A."/>
            <person name="Konstantinidis K.T."/>
            <person name="Angelidaki I."/>
        </authorList>
    </citation>
    <scope>NUCLEOTIDE SEQUENCE [LARGE SCALE GENOMIC DNA]</scope>
    <source>
        <strain evidence="8">AS27yjCOA_65</strain>
    </source>
</reference>
<dbReference type="Pfam" id="PF00270">
    <property type="entry name" value="DEAD"/>
    <property type="match status" value="1"/>
</dbReference>
<evidence type="ECO:0000313" key="8">
    <source>
        <dbReference type="EMBL" id="NMC62003.1"/>
    </source>
</evidence>
<evidence type="ECO:0000256" key="2">
    <source>
        <dbReference type="ARBA" id="ARBA00022801"/>
    </source>
</evidence>
<feature type="compositionally biased region" description="Basic and acidic residues" evidence="5">
    <location>
        <begin position="652"/>
        <end position="665"/>
    </location>
</feature>
<dbReference type="InterPro" id="IPR001650">
    <property type="entry name" value="Helicase_C-like"/>
</dbReference>
<keyword evidence="2" id="KW-0378">Hydrolase</keyword>
<accession>A0A7X9FPK7</accession>
<evidence type="ECO:0000259" key="7">
    <source>
        <dbReference type="PROSITE" id="PS51194"/>
    </source>
</evidence>